<dbReference type="PROSITE" id="PS01234">
    <property type="entry name" value="GATB"/>
    <property type="match status" value="1"/>
</dbReference>
<dbReference type="EC" id="6.3.5.7" evidence="8"/>
<accession>A0ABQ6I9T5</accession>
<reference evidence="13" key="1">
    <citation type="journal article" date="2019" name="Int. J. Syst. Evol. Microbiol.">
        <title>The Global Catalogue of Microorganisms (GCM) 10K type strain sequencing project: providing services to taxonomists for standard genome sequencing and annotation.</title>
        <authorList>
            <consortium name="The Broad Institute Genomics Platform"/>
            <consortium name="The Broad Institute Genome Sequencing Center for Infectious Disease"/>
            <person name="Wu L."/>
            <person name="Ma J."/>
        </authorList>
    </citation>
    <scope>NUCLEOTIDE SEQUENCE [LARGE SCALE GENOMIC DNA]</scope>
    <source>
        <strain evidence="13">NBRC 112299</strain>
    </source>
</reference>
<organism evidence="12 13">
    <name type="scientific">Demequina litorisediminis</name>
    <dbReference type="NCBI Taxonomy" id="1849022"/>
    <lineage>
        <taxon>Bacteria</taxon>
        <taxon>Bacillati</taxon>
        <taxon>Actinomycetota</taxon>
        <taxon>Actinomycetes</taxon>
        <taxon>Micrococcales</taxon>
        <taxon>Demequinaceae</taxon>
        <taxon>Demequina</taxon>
    </lineage>
</organism>
<dbReference type="HAMAP" id="MF_00120">
    <property type="entry name" value="GatA"/>
    <property type="match status" value="1"/>
</dbReference>
<comment type="similarity">
    <text evidence="1 8">Belongs to the amidase family. GatA subfamily.</text>
</comment>
<evidence type="ECO:0000256" key="3">
    <source>
        <dbReference type="ARBA" id="ARBA00022741"/>
    </source>
</evidence>
<feature type="domain" description="Amidase" evidence="10">
    <location>
        <begin position="3"/>
        <end position="357"/>
    </location>
</feature>
<evidence type="ECO:0000313" key="13">
    <source>
        <dbReference type="Proteomes" id="UP001157125"/>
    </source>
</evidence>
<keyword evidence="5 8" id="KW-0648">Protein biosynthesis</keyword>
<feature type="region of interest" description="Disordered" evidence="9">
    <location>
        <begin position="650"/>
        <end position="687"/>
    </location>
</feature>
<evidence type="ECO:0000256" key="9">
    <source>
        <dbReference type="SAM" id="MobiDB-lite"/>
    </source>
</evidence>
<dbReference type="InterPro" id="IPR023631">
    <property type="entry name" value="Amidase_dom"/>
</dbReference>
<dbReference type="Gene3D" id="3.90.1300.10">
    <property type="entry name" value="Amidase signature (AS) domain"/>
    <property type="match status" value="1"/>
</dbReference>
<dbReference type="SUPFAM" id="SSF55931">
    <property type="entry name" value="Glutamine synthetase/guanido kinase"/>
    <property type="match status" value="1"/>
</dbReference>
<feature type="active site" description="Acyl-ester intermediate" evidence="8">
    <location>
        <position position="63"/>
    </location>
</feature>
<keyword evidence="3 8" id="KW-0547">Nucleotide-binding</keyword>
<dbReference type="Proteomes" id="UP001157125">
    <property type="component" value="Unassembled WGS sequence"/>
</dbReference>
<proteinExistence type="inferred from homology"/>
<evidence type="ECO:0000256" key="4">
    <source>
        <dbReference type="ARBA" id="ARBA00022840"/>
    </source>
</evidence>
<comment type="function">
    <text evidence="6 8">Allows the formation of correctly charged Gln-tRNA(Gln) through the transamidation of misacylated Glu-tRNA(Gln) in organisms which lack glutaminyl-tRNA synthetase. The reaction takes place in the presence of glutamine and ATP through an activated gamma-phospho-Glu-tRNA(Gln).</text>
</comment>
<comment type="catalytic activity">
    <reaction evidence="7 8">
        <text>L-glutamyl-tRNA(Gln) + L-glutamine + ATP + H2O = L-glutaminyl-tRNA(Gln) + L-glutamate + ADP + phosphate + H(+)</text>
        <dbReference type="Rhea" id="RHEA:17521"/>
        <dbReference type="Rhea" id="RHEA-COMP:9681"/>
        <dbReference type="Rhea" id="RHEA-COMP:9684"/>
        <dbReference type="ChEBI" id="CHEBI:15377"/>
        <dbReference type="ChEBI" id="CHEBI:15378"/>
        <dbReference type="ChEBI" id="CHEBI:29985"/>
        <dbReference type="ChEBI" id="CHEBI:30616"/>
        <dbReference type="ChEBI" id="CHEBI:43474"/>
        <dbReference type="ChEBI" id="CHEBI:58359"/>
        <dbReference type="ChEBI" id="CHEBI:78520"/>
        <dbReference type="ChEBI" id="CHEBI:78521"/>
        <dbReference type="ChEBI" id="CHEBI:456216"/>
        <dbReference type="EC" id="6.3.5.7"/>
    </reaction>
</comment>
<comment type="subunit">
    <text evidence="8">Heterotrimer of A, B and C subunits.</text>
</comment>
<dbReference type="PROSITE" id="PS00571">
    <property type="entry name" value="AMIDASES"/>
    <property type="match status" value="1"/>
</dbReference>
<dbReference type="PANTHER" id="PTHR11895">
    <property type="entry name" value="TRANSAMIDASE"/>
    <property type="match status" value="1"/>
</dbReference>
<evidence type="ECO:0000256" key="1">
    <source>
        <dbReference type="ARBA" id="ARBA00008069"/>
    </source>
</evidence>
<dbReference type="EMBL" id="BSUN01000001">
    <property type="protein sequence ID" value="GMA34570.1"/>
    <property type="molecule type" value="Genomic_DNA"/>
</dbReference>
<dbReference type="InterPro" id="IPR006075">
    <property type="entry name" value="Asn/Gln-tRNA_Trfase_suB/E_cat"/>
</dbReference>
<dbReference type="InterPro" id="IPR017958">
    <property type="entry name" value="Gln-tRNA_amidoTrfase_suB_CS"/>
</dbReference>
<evidence type="ECO:0000256" key="5">
    <source>
        <dbReference type="ARBA" id="ARBA00022917"/>
    </source>
</evidence>
<feature type="compositionally biased region" description="Gly residues" evidence="9">
    <location>
        <begin position="678"/>
        <end position="687"/>
    </location>
</feature>
<dbReference type="Pfam" id="PF01425">
    <property type="entry name" value="Amidase"/>
    <property type="match status" value="1"/>
</dbReference>
<protein>
    <recommendedName>
        <fullName evidence="8">Glutamyl-tRNA(Gln) amidotransferase subunit A</fullName>
        <shortName evidence="8">Glu-ADT subunit A</shortName>
        <ecNumber evidence="8">6.3.5.7</ecNumber>
    </recommendedName>
</protein>
<dbReference type="Pfam" id="PF02934">
    <property type="entry name" value="GatB_N"/>
    <property type="match status" value="1"/>
</dbReference>
<comment type="caution">
    <text evidence="12">The sequence shown here is derived from an EMBL/GenBank/DDBJ whole genome shotgun (WGS) entry which is preliminary data.</text>
</comment>
<dbReference type="InterPro" id="IPR020556">
    <property type="entry name" value="Amidase_CS"/>
</dbReference>
<dbReference type="NCBIfam" id="TIGR00132">
    <property type="entry name" value="gatA"/>
    <property type="match status" value="1"/>
</dbReference>
<evidence type="ECO:0000313" key="12">
    <source>
        <dbReference type="EMBL" id="GMA34570.1"/>
    </source>
</evidence>
<dbReference type="SUPFAM" id="SSF75304">
    <property type="entry name" value="Amidase signature (AS) enzymes"/>
    <property type="match status" value="1"/>
</dbReference>
<dbReference type="InterPro" id="IPR004412">
    <property type="entry name" value="GatA"/>
</dbReference>
<feature type="active site" description="Charge relay system" evidence="8">
    <location>
        <position position="39"/>
    </location>
</feature>
<keyword evidence="4 8" id="KW-0067">ATP-binding</keyword>
<evidence type="ECO:0000256" key="2">
    <source>
        <dbReference type="ARBA" id="ARBA00022598"/>
    </source>
</evidence>
<dbReference type="InterPro" id="IPR014746">
    <property type="entry name" value="Gln_synth/guanido_kin_cat_dom"/>
</dbReference>
<sequence length="687" mass="72553">MPILGKTNMDEFAMGSSTEHSGYGATHNPWDLERIPGGSGGGSAAALASFEAPLAIGSDTGGSIRQPASVTATVGVKPTYGGVSRYGAIALASSLDRLGPCARTVLDTALLHEVMGGHDMMDATSLDEPVPAVVDAARDGARRDLSGVRVGVIKELSGADGGFQDGVKQRFDESLAHLRSMGAEIVEVSCPSFEYALAAYYVILPSEASSNLAKFDSVRFGMRVEKGNVERTMAATRAEGFGDEVKRRIILGTYALSAGYYDAYYGSAQKVRTLVQRDFDAAFAEVDVLVSPTTPTTPFKLGERVDDPMAMYLNDIATIPANLAGIPGMSLPAGTAPEDGLPVGFQILAPAREDARLYRVGAALEAALVEEWGGVLTTQAPGGGEVMAGLTYEQALEQFDPVFGIEVHVELNTATKMFCGCANQFGAEANTQVCPVCLGLPGSMPVVNEKAVESAIRLGLSLGCSIRESSRFARKNYFYPDVSKNYQISQYDEPTCFEGSLDVVLDDGEVVTVGVERAHMEEDAGKNTHVGGTGGIQGADYSLVDYNRGGVPLVEIVTHPIEGTGERVAEVARAYVATIRDIVKSLGISDGRMEQGSVRADVNLSLRPKAAAGEDQSAVPFGKRSETKNVNSLRAIERAIHHEVVRQAEPAACRRARGAGDPSLARGHRLDHPRPLQGAGGGLPVLP</sequence>
<evidence type="ECO:0000259" key="11">
    <source>
        <dbReference type="Pfam" id="PF02934"/>
    </source>
</evidence>
<keyword evidence="13" id="KW-1185">Reference proteome</keyword>
<evidence type="ECO:0000256" key="8">
    <source>
        <dbReference type="HAMAP-Rule" id="MF_00120"/>
    </source>
</evidence>
<dbReference type="InterPro" id="IPR000120">
    <property type="entry name" value="Amidase"/>
</dbReference>
<evidence type="ECO:0000256" key="6">
    <source>
        <dbReference type="ARBA" id="ARBA00025295"/>
    </source>
</evidence>
<evidence type="ECO:0000256" key="7">
    <source>
        <dbReference type="ARBA" id="ARBA00047407"/>
    </source>
</evidence>
<dbReference type="InterPro" id="IPR036928">
    <property type="entry name" value="AS_sf"/>
</dbReference>
<evidence type="ECO:0000259" key="10">
    <source>
        <dbReference type="Pfam" id="PF01425"/>
    </source>
</evidence>
<dbReference type="PANTHER" id="PTHR11895:SF151">
    <property type="entry name" value="GLUTAMYL-TRNA(GLN) AMIDOTRANSFERASE SUBUNIT A"/>
    <property type="match status" value="1"/>
</dbReference>
<gene>
    <name evidence="8" type="primary">gatA</name>
    <name evidence="12" type="ORF">GCM10025876_07740</name>
</gene>
<keyword evidence="2 8" id="KW-0436">Ligase</keyword>
<feature type="domain" description="Aspartyl/Glutamyl-tRNA(Gln) amidotransferase subunit B/E catalytic" evidence="11">
    <location>
        <begin position="402"/>
        <end position="649"/>
    </location>
</feature>
<comment type="caution">
    <text evidence="8">Lacks conserved residue(s) required for the propagation of feature annotation.</text>
</comment>
<name>A0ABQ6I9T5_9MICO</name>